<dbReference type="EMBL" id="CM042037">
    <property type="protein sequence ID" value="KAI3743626.1"/>
    <property type="molecule type" value="Genomic_DNA"/>
</dbReference>
<accession>A0ACB9DAU4</accession>
<dbReference type="Proteomes" id="UP001056120">
    <property type="component" value="Linkage Group LG20"/>
</dbReference>
<evidence type="ECO:0000313" key="2">
    <source>
        <dbReference type="Proteomes" id="UP001056120"/>
    </source>
</evidence>
<reference evidence="2" key="1">
    <citation type="journal article" date="2022" name="Mol. Ecol. Resour.">
        <title>The genomes of chicory, endive, great burdock and yacon provide insights into Asteraceae palaeo-polyploidization history and plant inulin production.</title>
        <authorList>
            <person name="Fan W."/>
            <person name="Wang S."/>
            <person name="Wang H."/>
            <person name="Wang A."/>
            <person name="Jiang F."/>
            <person name="Liu H."/>
            <person name="Zhao H."/>
            <person name="Xu D."/>
            <person name="Zhang Y."/>
        </authorList>
    </citation>
    <scope>NUCLEOTIDE SEQUENCE [LARGE SCALE GENOMIC DNA]</scope>
    <source>
        <strain evidence="2">cv. Yunnan</strain>
    </source>
</reference>
<keyword evidence="2" id="KW-1185">Reference proteome</keyword>
<gene>
    <name evidence="1" type="ORF">L1987_61336</name>
</gene>
<sequence length="455" mass="50274">MGKYMRSNWKSKTSAEVPSLGGVLTRAKTPVLQKTAAAGSYIQLCSCRLVKPNSSVFLINYIRSLTEDVLTSTIGLETAKNIWKHLEASYGYLRPQSGSISVVREETDGGEWKFDGGLMRSTPHSRSLPVPLRGVSQQIDLKGDSVTPAVDSRFKTRMGKSRGLEGTVFPEESWTDISPTLLPLDLAEITDFLHEPTMNTSAYLPLYKAALRGDWDDAQDFINQDEEAITANINKYGFTALHIAVGTGKQGINFVEKLVAKLPPKSLRKMLTSSEKYTPLHIAAVVGNTEAVKILVNKNQKLLYTEDVDGLLPIHRALINSHKDTFLYLLSVTKGNQYPSTFTGNMGVTLLSNVIFAGYFDIALDLVTKYPELATTIPSDNVDAPLMAIARKADAFASGCRLNFFDSLIYKWEVELLHFSATYYTHSEAKAGPSSSPCCREMFMPRDQCIKSSIK</sequence>
<reference evidence="1 2" key="2">
    <citation type="journal article" date="2022" name="Mol. Ecol. Resour.">
        <title>The genomes of chicory, endive, great burdock and yacon provide insights into Asteraceae paleo-polyploidization history and plant inulin production.</title>
        <authorList>
            <person name="Fan W."/>
            <person name="Wang S."/>
            <person name="Wang H."/>
            <person name="Wang A."/>
            <person name="Jiang F."/>
            <person name="Liu H."/>
            <person name="Zhao H."/>
            <person name="Xu D."/>
            <person name="Zhang Y."/>
        </authorList>
    </citation>
    <scope>NUCLEOTIDE SEQUENCE [LARGE SCALE GENOMIC DNA]</scope>
    <source>
        <strain evidence="2">cv. Yunnan</strain>
        <tissue evidence="1">Leaves</tissue>
    </source>
</reference>
<organism evidence="1 2">
    <name type="scientific">Smallanthus sonchifolius</name>
    <dbReference type="NCBI Taxonomy" id="185202"/>
    <lineage>
        <taxon>Eukaryota</taxon>
        <taxon>Viridiplantae</taxon>
        <taxon>Streptophyta</taxon>
        <taxon>Embryophyta</taxon>
        <taxon>Tracheophyta</taxon>
        <taxon>Spermatophyta</taxon>
        <taxon>Magnoliopsida</taxon>
        <taxon>eudicotyledons</taxon>
        <taxon>Gunneridae</taxon>
        <taxon>Pentapetalae</taxon>
        <taxon>asterids</taxon>
        <taxon>campanulids</taxon>
        <taxon>Asterales</taxon>
        <taxon>Asteraceae</taxon>
        <taxon>Asteroideae</taxon>
        <taxon>Heliantheae alliance</taxon>
        <taxon>Millerieae</taxon>
        <taxon>Smallanthus</taxon>
    </lineage>
</organism>
<comment type="caution">
    <text evidence="1">The sequence shown here is derived from an EMBL/GenBank/DDBJ whole genome shotgun (WGS) entry which is preliminary data.</text>
</comment>
<name>A0ACB9DAU4_9ASTR</name>
<proteinExistence type="predicted"/>
<evidence type="ECO:0000313" key="1">
    <source>
        <dbReference type="EMBL" id="KAI3743626.1"/>
    </source>
</evidence>
<protein>
    <submittedName>
        <fullName evidence="1">Uncharacterized protein</fullName>
    </submittedName>
</protein>